<comment type="caution">
    <text evidence="1">The sequence shown here is derived from an EMBL/GenBank/DDBJ whole genome shotgun (WGS) entry which is preliminary data.</text>
</comment>
<dbReference type="EMBL" id="JAOYFB010000037">
    <property type="protein sequence ID" value="KAK4024927.1"/>
    <property type="molecule type" value="Genomic_DNA"/>
</dbReference>
<sequence length="84" mass="9902">MSASARSHTRTYLVPLDGPWTSFGRNWDVNGTSDMRNKRLVQYETQNSQIIQLQYETQNSLTDQAQYENQNRKFNQCISNRTLR</sequence>
<reference evidence="1 2" key="1">
    <citation type="journal article" date="2023" name="Nucleic Acids Res.">
        <title>The hologenome of Daphnia magna reveals possible DNA methylation and microbiome-mediated evolution of the host genome.</title>
        <authorList>
            <person name="Chaturvedi A."/>
            <person name="Li X."/>
            <person name="Dhandapani V."/>
            <person name="Marshall H."/>
            <person name="Kissane S."/>
            <person name="Cuenca-Cambronero M."/>
            <person name="Asole G."/>
            <person name="Calvet F."/>
            <person name="Ruiz-Romero M."/>
            <person name="Marangio P."/>
            <person name="Guigo R."/>
            <person name="Rago D."/>
            <person name="Mirbahai L."/>
            <person name="Eastwood N."/>
            <person name="Colbourne J.K."/>
            <person name="Zhou J."/>
            <person name="Mallon E."/>
            <person name="Orsini L."/>
        </authorList>
    </citation>
    <scope>NUCLEOTIDE SEQUENCE [LARGE SCALE GENOMIC DNA]</scope>
    <source>
        <strain evidence="1">LRV0_1</strain>
    </source>
</reference>
<gene>
    <name evidence="1" type="ORF">OUZ56_010419</name>
</gene>
<proteinExistence type="predicted"/>
<evidence type="ECO:0000313" key="1">
    <source>
        <dbReference type="EMBL" id="KAK4024927.1"/>
    </source>
</evidence>
<organism evidence="1 2">
    <name type="scientific">Daphnia magna</name>
    <dbReference type="NCBI Taxonomy" id="35525"/>
    <lineage>
        <taxon>Eukaryota</taxon>
        <taxon>Metazoa</taxon>
        <taxon>Ecdysozoa</taxon>
        <taxon>Arthropoda</taxon>
        <taxon>Crustacea</taxon>
        <taxon>Branchiopoda</taxon>
        <taxon>Diplostraca</taxon>
        <taxon>Cladocera</taxon>
        <taxon>Anomopoda</taxon>
        <taxon>Daphniidae</taxon>
        <taxon>Daphnia</taxon>
    </lineage>
</organism>
<evidence type="ECO:0000313" key="2">
    <source>
        <dbReference type="Proteomes" id="UP001234178"/>
    </source>
</evidence>
<accession>A0ABR0AIH1</accession>
<dbReference type="Proteomes" id="UP001234178">
    <property type="component" value="Unassembled WGS sequence"/>
</dbReference>
<protein>
    <submittedName>
        <fullName evidence="1">Uncharacterized protein</fullName>
    </submittedName>
</protein>
<keyword evidence="2" id="KW-1185">Reference proteome</keyword>
<name>A0ABR0AIH1_9CRUS</name>